<dbReference type="InterPro" id="IPR036188">
    <property type="entry name" value="FAD/NAD-bd_sf"/>
</dbReference>
<evidence type="ECO:0000256" key="2">
    <source>
        <dbReference type="ARBA" id="ARBA00010790"/>
    </source>
</evidence>
<name>A0AA35W7R7_GEOBA</name>
<dbReference type="Pfam" id="PF00732">
    <property type="entry name" value="GMC_oxred_N"/>
    <property type="match status" value="1"/>
</dbReference>
<comment type="similarity">
    <text evidence="2">Belongs to the GMC oxidoreductase family.</text>
</comment>
<evidence type="ECO:0000313" key="6">
    <source>
        <dbReference type="EMBL" id="CAI8010464.1"/>
    </source>
</evidence>
<dbReference type="EMBL" id="CASHTH010001038">
    <property type="protein sequence ID" value="CAI8010464.1"/>
    <property type="molecule type" value="Genomic_DNA"/>
</dbReference>
<evidence type="ECO:0000256" key="3">
    <source>
        <dbReference type="ARBA" id="ARBA00022630"/>
    </source>
</evidence>
<evidence type="ECO:0000259" key="5">
    <source>
        <dbReference type="PROSITE" id="PS00624"/>
    </source>
</evidence>
<dbReference type="SUPFAM" id="SSF54373">
    <property type="entry name" value="FAD-linked reductases, C-terminal domain"/>
    <property type="match status" value="1"/>
</dbReference>
<keyword evidence="3" id="KW-0285">Flavoprotein</keyword>
<protein>
    <submittedName>
        <fullName evidence="6">Uncharacterized GMC-type oxidoreductase in thcA 5'region</fullName>
    </submittedName>
</protein>
<dbReference type="InterPro" id="IPR000172">
    <property type="entry name" value="GMC_OxRdtase_N"/>
</dbReference>
<dbReference type="PROSITE" id="PS00624">
    <property type="entry name" value="GMC_OXRED_2"/>
    <property type="match status" value="1"/>
</dbReference>
<dbReference type="Proteomes" id="UP001174909">
    <property type="component" value="Unassembled WGS sequence"/>
</dbReference>
<dbReference type="PANTHER" id="PTHR11552">
    <property type="entry name" value="GLUCOSE-METHANOL-CHOLINE GMC OXIDOREDUCTASE"/>
    <property type="match status" value="1"/>
</dbReference>
<keyword evidence="7" id="KW-1185">Reference proteome</keyword>
<gene>
    <name evidence="6" type="ORF">GBAR_LOCUS6902</name>
</gene>
<dbReference type="AlphaFoldDB" id="A0AA35W7R7"/>
<reference evidence="6" key="1">
    <citation type="submission" date="2023-03" db="EMBL/GenBank/DDBJ databases">
        <authorList>
            <person name="Steffen K."/>
            <person name="Cardenas P."/>
        </authorList>
    </citation>
    <scope>NUCLEOTIDE SEQUENCE</scope>
</reference>
<comment type="cofactor">
    <cofactor evidence="1">
        <name>FAD</name>
        <dbReference type="ChEBI" id="CHEBI:57692"/>
    </cofactor>
</comment>
<sequence>MGNNEWNFTNLLPYFRRIETDTDYGGDDFHGGDGPIVMHRFKRETWLPAQQAFYTAARAAGYPDCPDHNHPDTYGVGPTPLNNPNGIRISTAMGYLDQARHRLNLTIRPNCLVHRLIFEGNRATGVELESGGETFTVEGEEIILSAGAIGSPQILLLSGVGPADHLSSLGIPVVLNKPGVGQNLRDHPGVWVTWRTREGFELDEQPVLDYRYLEEEFDVRRLREAVRVCVDLGNDEAFKDIIQERVSPTDEDMESDEALTAWMRREVTTSQHISCTCKMGTADDPMAVVNQYGKVYGLEGLRIVDASIMPDCIRANTNVTTLAIGEKIADHIKEGK</sequence>
<organism evidence="6 7">
    <name type="scientific">Geodia barretti</name>
    <name type="common">Barrett's horny sponge</name>
    <dbReference type="NCBI Taxonomy" id="519541"/>
    <lineage>
        <taxon>Eukaryota</taxon>
        <taxon>Metazoa</taxon>
        <taxon>Porifera</taxon>
        <taxon>Demospongiae</taxon>
        <taxon>Heteroscleromorpha</taxon>
        <taxon>Tetractinellida</taxon>
        <taxon>Astrophorina</taxon>
        <taxon>Geodiidae</taxon>
        <taxon>Geodia</taxon>
    </lineage>
</organism>
<dbReference type="SUPFAM" id="SSF51905">
    <property type="entry name" value="FAD/NAD(P)-binding domain"/>
    <property type="match status" value="1"/>
</dbReference>
<feature type="domain" description="Glucose-methanol-choline oxidoreductase N-terminal" evidence="5">
    <location>
        <begin position="147"/>
        <end position="161"/>
    </location>
</feature>
<accession>A0AA35W7R7</accession>
<dbReference type="InterPro" id="IPR007867">
    <property type="entry name" value="GMC_OxRtase_C"/>
</dbReference>
<dbReference type="InterPro" id="IPR012132">
    <property type="entry name" value="GMC_OxRdtase"/>
</dbReference>
<dbReference type="Gene3D" id="3.50.50.60">
    <property type="entry name" value="FAD/NAD(P)-binding domain"/>
    <property type="match status" value="2"/>
</dbReference>
<proteinExistence type="inferred from homology"/>
<keyword evidence="4" id="KW-0274">FAD</keyword>
<comment type="caution">
    <text evidence="6">The sequence shown here is derived from an EMBL/GenBank/DDBJ whole genome shotgun (WGS) entry which is preliminary data.</text>
</comment>
<evidence type="ECO:0000313" key="7">
    <source>
        <dbReference type="Proteomes" id="UP001174909"/>
    </source>
</evidence>
<dbReference type="GO" id="GO:0050660">
    <property type="term" value="F:flavin adenine dinucleotide binding"/>
    <property type="evidence" value="ECO:0007669"/>
    <property type="project" value="InterPro"/>
</dbReference>
<evidence type="ECO:0000256" key="4">
    <source>
        <dbReference type="ARBA" id="ARBA00022827"/>
    </source>
</evidence>
<dbReference type="GO" id="GO:0016614">
    <property type="term" value="F:oxidoreductase activity, acting on CH-OH group of donors"/>
    <property type="evidence" value="ECO:0007669"/>
    <property type="project" value="InterPro"/>
</dbReference>
<dbReference type="Gene3D" id="1.10.1220.110">
    <property type="match status" value="1"/>
</dbReference>
<evidence type="ECO:0000256" key="1">
    <source>
        <dbReference type="ARBA" id="ARBA00001974"/>
    </source>
</evidence>
<dbReference type="PANTHER" id="PTHR11552:SF147">
    <property type="entry name" value="CHOLINE DEHYDROGENASE, MITOCHONDRIAL"/>
    <property type="match status" value="1"/>
</dbReference>
<dbReference type="Pfam" id="PF05199">
    <property type="entry name" value="GMC_oxred_C"/>
    <property type="match status" value="1"/>
</dbReference>